<reference evidence="2 3" key="1">
    <citation type="journal article" date="2018" name="Sci. Rep.">
        <title>Genomic signatures of local adaptation to the degree of environmental predictability in rotifers.</title>
        <authorList>
            <person name="Franch-Gras L."/>
            <person name="Hahn C."/>
            <person name="Garcia-Roger E.M."/>
            <person name="Carmona M.J."/>
            <person name="Serra M."/>
            <person name="Gomez A."/>
        </authorList>
    </citation>
    <scope>NUCLEOTIDE SEQUENCE [LARGE SCALE GENOMIC DNA]</scope>
    <source>
        <strain evidence="2">HYR1</strain>
    </source>
</reference>
<keyword evidence="1" id="KW-0812">Transmembrane</keyword>
<gene>
    <name evidence="2" type="ORF">BpHYR1_009879</name>
</gene>
<feature type="transmembrane region" description="Helical" evidence="1">
    <location>
        <begin position="6"/>
        <end position="24"/>
    </location>
</feature>
<evidence type="ECO:0000256" key="1">
    <source>
        <dbReference type="SAM" id="Phobius"/>
    </source>
</evidence>
<name>A0A3M7PH27_BRAPC</name>
<accession>A0A3M7PH27</accession>
<dbReference type="Proteomes" id="UP000276133">
    <property type="component" value="Unassembled WGS sequence"/>
</dbReference>
<organism evidence="2 3">
    <name type="scientific">Brachionus plicatilis</name>
    <name type="common">Marine rotifer</name>
    <name type="synonym">Brachionus muelleri</name>
    <dbReference type="NCBI Taxonomy" id="10195"/>
    <lineage>
        <taxon>Eukaryota</taxon>
        <taxon>Metazoa</taxon>
        <taxon>Spiralia</taxon>
        <taxon>Gnathifera</taxon>
        <taxon>Rotifera</taxon>
        <taxon>Eurotatoria</taxon>
        <taxon>Monogononta</taxon>
        <taxon>Pseudotrocha</taxon>
        <taxon>Ploima</taxon>
        <taxon>Brachionidae</taxon>
        <taxon>Brachionus</taxon>
    </lineage>
</organism>
<dbReference type="AlphaFoldDB" id="A0A3M7PH27"/>
<keyword evidence="3" id="KW-1185">Reference proteome</keyword>
<dbReference type="EMBL" id="REGN01010826">
    <property type="protein sequence ID" value="RMZ98349.1"/>
    <property type="molecule type" value="Genomic_DNA"/>
</dbReference>
<sequence length="91" mass="10794">MVNLILFFHVFHVELALVLVAGVVEEQVVQLTKYYSDDLIIVFLPNFTKIYENGKKMPFFGHFYVLIIFTPDFEKKILRNLFLLEKLLKKL</sequence>
<evidence type="ECO:0000313" key="3">
    <source>
        <dbReference type="Proteomes" id="UP000276133"/>
    </source>
</evidence>
<proteinExistence type="predicted"/>
<keyword evidence="1" id="KW-0472">Membrane</keyword>
<evidence type="ECO:0000313" key="2">
    <source>
        <dbReference type="EMBL" id="RMZ98349.1"/>
    </source>
</evidence>
<keyword evidence="1" id="KW-1133">Transmembrane helix</keyword>
<comment type="caution">
    <text evidence="2">The sequence shown here is derived from an EMBL/GenBank/DDBJ whole genome shotgun (WGS) entry which is preliminary data.</text>
</comment>
<protein>
    <submittedName>
        <fullName evidence="2">Uncharacterized protein</fullName>
    </submittedName>
</protein>